<comment type="caution">
    <text evidence="1">The sequence shown here is derived from an EMBL/GenBank/DDBJ whole genome shotgun (WGS) entry which is preliminary data.</text>
</comment>
<evidence type="ECO:0000313" key="2">
    <source>
        <dbReference type="Proteomes" id="UP001372834"/>
    </source>
</evidence>
<organism evidence="1 2">
    <name type="scientific">Polyplax serrata</name>
    <name type="common">Common mouse louse</name>
    <dbReference type="NCBI Taxonomy" id="468196"/>
    <lineage>
        <taxon>Eukaryota</taxon>
        <taxon>Metazoa</taxon>
        <taxon>Ecdysozoa</taxon>
        <taxon>Arthropoda</taxon>
        <taxon>Hexapoda</taxon>
        <taxon>Insecta</taxon>
        <taxon>Pterygota</taxon>
        <taxon>Neoptera</taxon>
        <taxon>Paraneoptera</taxon>
        <taxon>Psocodea</taxon>
        <taxon>Troctomorpha</taxon>
        <taxon>Phthiraptera</taxon>
        <taxon>Anoplura</taxon>
        <taxon>Polyplacidae</taxon>
        <taxon>Polyplax</taxon>
    </lineage>
</organism>
<dbReference type="EMBL" id="JAWJWE010000038">
    <property type="protein sequence ID" value="KAK6623551.1"/>
    <property type="molecule type" value="Genomic_DNA"/>
</dbReference>
<proteinExistence type="predicted"/>
<sequence>MRFKQNKHLQKRLIFSRKTVQLQIGLAQHFPRFCFDLLSPRGLDFLLQHLLPSQHLGLLHLQVRHLNGFEQHVERDEFAGSLALPPRHEVQQQRQQKRQPKNRHKAEMNLRNLLCWGALAGTSPFGILQKRTKGEESLFSKSFHLRVKEGEREREEEEEKVK</sequence>
<accession>A0AAN8S158</accession>
<gene>
    <name evidence="1" type="ORF">RUM43_009403</name>
</gene>
<name>A0AAN8S158_POLSC</name>
<evidence type="ECO:0000313" key="1">
    <source>
        <dbReference type="EMBL" id="KAK6623551.1"/>
    </source>
</evidence>
<dbReference type="AlphaFoldDB" id="A0AAN8S158"/>
<reference evidence="1 2" key="1">
    <citation type="submission" date="2023-10" db="EMBL/GenBank/DDBJ databases">
        <title>Genomes of two closely related lineages of the louse Polyplax serrata with different host specificities.</title>
        <authorList>
            <person name="Martinu J."/>
            <person name="Tarabai H."/>
            <person name="Stefka J."/>
            <person name="Hypsa V."/>
        </authorList>
    </citation>
    <scope>NUCLEOTIDE SEQUENCE [LARGE SCALE GENOMIC DNA]</scope>
    <source>
        <strain evidence="1">HR10_N</strain>
    </source>
</reference>
<dbReference type="Proteomes" id="UP001372834">
    <property type="component" value="Unassembled WGS sequence"/>
</dbReference>
<protein>
    <submittedName>
        <fullName evidence="1">Uncharacterized protein</fullName>
    </submittedName>
</protein>